<dbReference type="OrthoDB" id="9805474at2"/>
<dbReference type="EMBL" id="CP000612">
    <property type="protein sequence ID" value="ABO51758.1"/>
    <property type="molecule type" value="Genomic_DNA"/>
</dbReference>
<dbReference type="Proteomes" id="UP000001556">
    <property type="component" value="Chromosome"/>
</dbReference>
<dbReference type="Pfam" id="PF08495">
    <property type="entry name" value="FIST"/>
    <property type="match status" value="1"/>
</dbReference>
<name>A4J9K5_DESRM</name>
<gene>
    <name evidence="2" type="ordered locus">Dred_3258</name>
</gene>
<evidence type="ECO:0000313" key="2">
    <source>
        <dbReference type="EMBL" id="ABO51758.1"/>
    </source>
</evidence>
<dbReference type="InterPro" id="IPR013702">
    <property type="entry name" value="FIST_domain_N"/>
</dbReference>
<dbReference type="RefSeq" id="WP_011879543.1">
    <property type="nucleotide sequence ID" value="NC_009253.1"/>
</dbReference>
<evidence type="ECO:0000313" key="3">
    <source>
        <dbReference type="Proteomes" id="UP000001556"/>
    </source>
</evidence>
<feature type="domain" description="FIST" evidence="1">
    <location>
        <begin position="34"/>
        <end position="144"/>
    </location>
</feature>
<reference evidence="2 3" key="1">
    <citation type="submission" date="2007-03" db="EMBL/GenBank/DDBJ databases">
        <title>Complete sequence of Desulfotomaculum reducens MI-1.</title>
        <authorList>
            <consortium name="US DOE Joint Genome Institute"/>
            <person name="Copeland A."/>
            <person name="Lucas S."/>
            <person name="Lapidus A."/>
            <person name="Barry K."/>
            <person name="Detter J.C."/>
            <person name="Glavina del Rio T."/>
            <person name="Hammon N."/>
            <person name="Israni S."/>
            <person name="Dalin E."/>
            <person name="Tice H."/>
            <person name="Pitluck S."/>
            <person name="Sims D."/>
            <person name="Brettin T."/>
            <person name="Bruce D."/>
            <person name="Han C."/>
            <person name="Tapia R."/>
            <person name="Schmutz J."/>
            <person name="Larimer F."/>
            <person name="Land M."/>
            <person name="Hauser L."/>
            <person name="Kyrpides N."/>
            <person name="Kim E."/>
            <person name="Tebo B.M."/>
            <person name="Richardson P."/>
        </authorList>
    </citation>
    <scope>NUCLEOTIDE SEQUENCE [LARGE SCALE GENOMIC DNA]</scope>
    <source>
        <strain evidence="2 3">MI-1</strain>
    </source>
</reference>
<dbReference type="KEGG" id="drm:Dred_3258"/>
<dbReference type="AlphaFoldDB" id="A4J9K5"/>
<dbReference type="eggNOG" id="COG3287">
    <property type="taxonomic scope" value="Bacteria"/>
</dbReference>
<accession>A4J9K5</accession>
<keyword evidence="3" id="KW-1185">Reference proteome</keyword>
<sequence>MESINTYYEDYVHLSEFVESNHGLLFDSERSDILVQIFSGLYKQDVIARLSAEIATLVPHAKIIGTTTSGEIMNGQVTGLKIVLSFTVFRNTTVKTGIFYKEDQDEFNLGREVASTLGSDKSKLLILFATGVSFDSDQMLKGIPGGNLLKVFLSIPVNVEGVFCRI</sequence>
<evidence type="ECO:0000259" key="1">
    <source>
        <dbReference type="Pfam" id="PF08495"/>
    </source>
</evidence>
<organism evidence="2 3">
    <name type="scientific">Desulforamulus reducens (strain ATCC BAA-1160 / DSM 100696 / MI-1)</name>
    <name type="common">Desulfotomaculum reducens</name>
    <dbReference type="NCBI Taxonomy" id="349161"/>
    <lineage>
        <taxon>Bacteria</taxon>
        <taxon>Bacillati</taxon>
        <taxon>Bacillota</taxon>
        <taxon>Clostridia</taxon>
        <taxon>Eubacteriales</taxon>
        <taxon>Peptococcaceae</taxon>
        <taxon>Desulforamulus</taxon>
    </lineage>
</organism>
<protein>
    <recommendedName>
        <fullName evidence="1">FIST domain-containing protein</fullName>
    </recommendedName>
</protein>
<dbReference type="STRING" id="349161.Dred_3258"/>
<proteinExistence type="predicted"/>
<dbReference type="HOGENOM" id="CLU_1600076_0_0_9"/>